<evidence type="ECO:0000256" key="3">
    <source>
        <dbReference type="ARBA" id="ARBA00011233"/>
    </source>
</evidence>
<dbReference type="STRING" id="1160509.A0A3N4IDU9"/>
<feature type="region of interest" description="Disordered" evidence="10">
    <location>
        <begin position="232"/>
        <end position="256"/>
    </location>
</feature>
<reference evidence="12 13" key="1">
    <citation type="journal article" date="2018" name="Nat. Ecol. Evol.">
        <title>Pezizomycetes genomes reveal the molecular basis of ectomycorrhizal truffle lifestyle.</title>
        <authorList>
            <person name="Murat C."/>
            <person name="Payen T."/>
            <person name="Noel B."/>
            <person name="Kuo A."/>
            <person name="Morin E."/>
            <person name="Chen J."/>
            <person name="Kohler A."/>
            <person name="Krizsan K."/>
            <person name="Balestrini R."/>
            <person name="Da Silva C."/>
            <person name="Montanini B."/>
            <person name="Hainaut M."/>
            <person name="Levati E."/>
            <person name="Barry K.W."/>
            <person name="Belfiori B."/>
            <person name="Cichocki N."/>
            <person name="Clum A."/>
            <person name="Dockter R.B."/>
            <person name="Fauchery L."/>
            <person name="Guy J."/>
            <person name="Iotti M."/>
            <person name="Le Tacon F."/>
            <person name="Lindquist E.A."/>
            <person name="Lipzen A."/>
            <person name="Malagnac F."/>
            <person name="Mello A."/>
            <person name="Molinier V."/>
            <person name="Miyauchi S."/>
            <person name="Poulain J."/>
            <person name="Riccioni C."/>
            <person name="Rubini A."/>
            <person name="Sitrit Y."/>
            <person name="Splivallo R."/>
            <person name="Traeger S."/>
            <person name="Wang M."/>
            <person name="Zifcakova L."/>
            <person name="Wipf D."/>
            <person name="Zambonelli A."/>
            <person name="Paolocci F."/>
            <person name="Nowrousian M."/>
            <person name="Ottonello S."/>
            <person name="Baldrian P."/>
            <person name="Spatafora J.W."/>
            <person name="Henrissat B."/>
            <person name="Nagy L.G."/>
            <person name="Aury J.M."/>
            <person name="Wincker P."/>
            <person name="Grigoriev I.V."/>
            <person name="Bonfante P."/>
            <person name="Martin F.M."/>
        </authorList>
    </citation>
    <scope>NUCLEOTIDE SEQUENCE [LARGE SCALE GENOMIC DNA]</scope>
    <source>
        <strain evidence="12 13">RN42</strain>
    </source>
</reference>
<dbReference type="GO" id="GO:0003700">
    <property type="term" value="F:DNA-binding transcription factor activity"/>
    <property type="evidence" value="ECO:0007669"/>
    <property type="project" value="InterPro"/>
</dbReference>
<feature type="domain" description="Response regulatory" evidence="11">
    <location>
        <begin position="396"/>
        <end position="494"/>
    </location>
</feature>
<dbReference type="AlphaFoldDB" id="A0A3N4IDU9"/>
<comment type="subcellular location">
    <subcellularLocation>
        <location evidence="1">Nucleus</location>
    </subcellularLocation>
</comment>
<feature type="region of interest" description="Disordered" evidence="10">
    <location>
        <begin position="82"/>
        <end position="162"/>
    </location>
</feature>
<dbReference type="CDD" id="cd17546">
    <property type="entry name" value="REC_hyHK_CKI1_RcsC-like"/>
    <property type="match status" value="1"/>
</dbReference>
<dbReference type="EMBL" id="ML119659">
    <property type="protein sequence ID" value="RPA84323.1"/>
    <property type="molecule type" value="Genomic_DNA"/>
</dbReference>
<organism evidence="12 13">
    <name type="scientific">Ascobolus immersus RN42</name>
    <dbReference type="NCBI Taxonomy" id="1160509"/>
    <lineage>
        <taxon>Eukaryota</taxon>
        <taxon>Fungi</taxon>
        <taxon>Dikarya</taxon>
        <taxon>Ascomycota</taxon>
        <taxon>Pezizomycotina</taxon>
        <taxon>Pezizomycetes</taxon>
        <taxon>Pezizales</taxon>
        <taxon>Ascobolaceae</taxon>
        <taxon>Ascobolus</taxon>
    </lineage>
</organism>
<dbReference type="FunFam" id="1.10.10.10:FF:000037">
    <property type="entry name" value="Heat stress transcription factor B-4"/>
    <property type="match status" value="1"/>
</dbReference>
<evidence type="ECO:0000259" key="11">
    <source>
        <dbReference type="PROSITE" id="PS50110"/>
    </source>
</evidence>
<dbReference type="PROSITE" id="PS50110">
    <property type="entry name" value="RESPONSE_REGULATORY"/>
    <property type="match status" value="1"/>
</dbReference>
<keyword evidence="13" id="KW-1185">Reference proteome</keyword>
<name>A0A3N4IDU9_ASCIM</name>
<dbReference type="PRINTS" id="PR00056">
    <property type="entry name" value="HSFDOMAIN"/>
</dbReference>
<dbReference type="GO" id="GO:0043565">
    <property type="term" value="F:sequence-specific DNA binding"/>
    <property type="evidence" value="ECO:0007669"/>
    <property type="project" value="InterPro"/>
</dbReference>
<dbReference type="InterPro" id="IPR001789">
    <property type="entry name" value="Sig_transdc_resp-reg_receiver"/>
</dbReference>
<evidence type="ECO:0000313" key="12">
    <source>
        <dbReference type="EMBL" id="RPA84323.1"/>
    </source>
</evidence>
<dbReference type="SMART" id="SM00415">
    <property type="entry name" value="HSF"/>
    <property type="match status" value="1"/>
</dbReference>
<dbReference type="InterPro" id="IPR011006">
    <property type="entry name" value="CheY-like_superfamily"/>
</dbReference>
<keyword evidence="6" id="KW-0238">DNA-binding</keyword>
<keyword evidence="4" id="KW-0597">Phosphoprotein</keyword>
<protein>
    <recommendedName>
        <fullName evidence="11">Response regulatory domain-containing protein</fullName>
    </recommendedName>
</protein>
<dbReference type="SUPFAM" id="SSF52172">
    <property type="entry name" value="CheY-like"/>
    <property type="match status" value="1"/>
</dbReference>
<feature type="compositionally biased region" description="Basic and acidic residues" evidence="10">
    <location>
        <begin position="142"/>
        <end position="162"/>
    </location>
</feature>
<evidence type="ECO:0000256" key="9">
    <source>
        <dbReference type="PROSITE-ProRule" id="PRU00169"/>
    </source>
</evidence>
<dbReference type="PANTHER" id="PTHR10015:SF427">
    <property type="entry name" value="HEAT SHOCK FACTOR PROTEIN"/>
    <property type="match status" value="1"/>
</dbReference>
<keyword evidence="5" id="KW-0805">Transcription regulation</keyword>
<dbReference type="GO" id="GO:0000160">
    <property type="term" value="P:phosphorelay signal transduction system"/>
    <property type="evidence" value="ECO:0007669"/>
    <property type="project" value="InterPro"/>
</dbReference>
<dbReference type="Proteomes" id="UP000275078">
    <property type="component" value="Unassembled WGS sequence"/>
</dbReference>
<evidence type="ECO:0000256" key="4">
    <source>
        <dbReference type="ARBA" id="ARBA00022553"/>
    </source>
</evidence>
<evidence type="ECO:0000256" key="2">
    <source>
        <dbReference type="ARBA" id="ARBA00006403"/>
    </source>
</evidence>
<evidence type="ECO:0000256" key="7">
    <source>
        <dbReference type="ARBA" id="ARBA00023163"/>
    </source>
</evidence>
<dbReference type="PANTHER" id="PTHR10015">
    <property type="entry name" value="HEAT SHOCK TRANSCRIPTION FACTOR"/>
    <property type="match status" value="1"/>
</dbReference>
<feature type="compositionally biased region" description="Low complexity" evidence="10">
    <location>
        <begin position="232"/>
        <end position="244"/>
    </location>
</feature>
<comment type="subunit">
    <text evidence="3">Homotrimer.</text>
</comment>
<dbReference type="InterPro" id="IPR000232">
    <property type="entry name" value="HSF_DNA-bd"/>
</dbReference>
<comment type="similarity">
    <text evidence="2">Belongs to the HSF family.</text>
</comment>
<gene>
    <name evidence="12" type="ORF">BJ508DRAFT_36642</name>
</gene>
<keyword evidence="8" id="KW-0539">Nucleus</keyword>
<dbReference type="SUPFAM" id="SSF46785">
    <property type="entry name" value="Winged helix' DNA-binding domain"/>
    <property type="match status" value="1"/>
</dbReference>
<evidence type="ECO:0000256" key="6">
    <source>
        <dbReference type="ARBA" id="ARBA00023125"/>
    </source>
</evidence>
<feature type="compositionally biased region" description="Basic and acidic residues" evidence="10">
    <location>
        <begin position="119"/>
        <end position="130"/>
    </location>
</feature>
<dbReference type="Gene3D" id="3.40.50.2300">
    <property type="match status" value="1"/>
</dbReference>
<dbReference type="Gene3D" id="1.10.10.10">
    <property type="entry name" value="Winged helix-like DNA-binding domain superfamily/Winged helix DNA-binding domain"/>
    <property type="match status" value="1"/>
</dbReference>
<dbReference type="InterPro" id="IPR036390">
    <property type="entry name" value="WH_DNA-bd_sf"/>
</dbReference>
<dbReference type="InterPro" id="IPR036388">
    <property type="entry name" value="WH-like_DNA-bd_sf"/>
</dbReference>
<evidence type="ECO:0000256" key="8">
    <source>
        <dbReference type="ARBA" id="ARBA00023242"/>
    </source>
</evidence>
<evidence type="ECO:0000256" key="1">
    <source>
        <dbReference type="ARBA" id="ARBA00004123"/>
    </source>
</evidence>
<comment type="caution">
    <text evidence="9">Lacks conserved residue(s) required for the propagation of feature annotation.</text>
</comment>
<dbReference type="GO" id="GO:0005634">
    <property type="term" value="C:nucleus"/>
    <property type="evidence" value="ECO:0007669"/>
    <property type="project" value="UniProtKB-SubCell"/>
</dbReference>
<evidence type="ECO:0000256" key="5">
    <source>
        <dbReference type="ARBA" id="ARBA00023015"/>
    </source>
</evidence>
<keyword evidence="7" id="KW-0804">Transcription</keyword>
<evidence type="ECO:0000313" key="13">
    <source>
        <dbReference type="Proteomes" id="UP000275078"/>
    </source>
</evidence>
<dbReference type="OrthoDB" id="424572at2759"/>
<proteinExistence type="inferred from homology"/>
<sequence>MQNDASDNLSTWSENGESFIIQDVGEFSKRILPRYFKHNNFSSFIRQLNKYGFSKIRHDCWEFKHPSFLRGRDDLLGSIRRKQPQSRKPLGPPSNEQSPGPIPSPNSGTSDPVVRLKKKRDDGTQKEDGLNTRSGSPNKLALEPKREPSEPHRMYQREKSQLTEMERLRQEADKLEKAAGAPKPWNKLGESFLKEATTRFNDILTRSLLQFPVYHDDDEWDELLEPAMLRSAAAANATSPTTTSEGGGTKRKREIPPPNDFIGTFPHATAQFIHPHPINPLADDFDGFVGDDFFDGIGGLPAKRNKVTDMQLASNSLSAMTYQNGTVTETGSSESNASAGGDDYSFLLDRSFRPPFPCFGPNADVDELVCGDIKVVPESKWPLGRNCIAEWSYTPKILFVEDDAPSVERARLLLGDLGCEYDVVGNGELAIARCMQEAYDIVFMSVVLPVMDGLTATSILKKAKYRGPIVPMAYNITEEDVCVYSNYGESQIYI</sequence>
<dbReference type="Pfam" id="PF00072">
    <property type="entry name" value="Response_reg"/>
    <property type="match status" value="1"/>
</dbReference>
<dbReference type="Pfam" id="PF00447">
    <property type="entry name" value="HSF_DNA-bind"/>
    <property type="match status" value="1"/>
</dbReference>
<evidence type="ECO:0000256" key="10">
    <source>
        <dbReference type="SAM" id="MobiDB-lite"/>
    </source>
</evidence>
<accession>A0A3N4IDU9</accession>